<sequence>ASGGGGVEMHNFEGVGMSVVLAYTHSIKEPLREVLFRVNMNSWASTFLGLGFINHMVWVLRLWDHLRVGGRMNNGRTDMIALPYLNGNPAIDLKVTMVNRLIEFVDARPNGPKGFRTRRWNAHYQLPSQTRTSQLKMAADEVVNLHYHLEQCFTVVRDETAKRVSGDEQRGMITAHVAGVYYSPFDIVRDTIRISDGPAHILYFIPTSYTVLYESP</sequence>
<evidence type="ECO:0000313" key="2">
    <source>
        <dbReference type="Proteomes" id="UP000092154"/>
    </source>
</evidence>
<protein>
    <submittedName>
        <fullName evidence="1">Uncharacterized protein</fullName>
    </submittedName>
</protein>
<dbReference type="InParanoid" id="A0A1B7MKZ8"/>
<organism evidence="1 2">
    <name type="scientific">Rhizopogon vinicolor AM-OR11-026</name>
    <dbReference type="NCBI Taxonomy" id="1314800"/>
    <lineage>
        <taxon>Eukaryota</taxon>
        <taxon>Fungi</taxon>
        <taxon>Dikarya</taxon>
        <taxon>Basidiomycota</taxon>
        <taxon>Agaricomycotina</taxon>
        <taxon>Agaricomycetes</taxon>
        <taxon>Agaricomycetidae</taxon>
        <taxon>Boletales</taxon>
        <taxon>Suillineae</taxon>
        <taxon>Rhizopogonaceae</taxon>
        <taxon>Rhizopogon</taxon>
    </lineage>
</organism>
<evidence type="ECO:0000313" key="1">
    <source>
        <dbReference type="EMBL" id="OAX33280.1"/>
    </source>
</evidence>
<feature type="non-terminal residue" evidence="1">
    <location>
        <position position="1"/>
    </location>
</feature>
<reference evidence="1 2" key="1">
    <citation type="submission" date="2016-06" db="EMBL/GenBank/DDBJ databases">
        <title>Comparative genomics of the ectomycorrhizal sister species Rhizopogon vinicolor and Rhizopogon vesiculosus (Basidiomycota: Boletales) reveals a divergence of the mating type B locus.</title>
        <authorList>
            <consortium name="DOE Joint Genome Institute"/>
            <person name="Mujic A.B."/>
            <person name="Kuo A."/>
            <person name="Tritt A."/>
            <person name="Lipzen A."/>
            <person name="Chen C."/>
            <person name="Johnson J."/>
            <person name="Sharma A."/>
            <person name="Barry K."/>
            <person name="Grigoriev I.V."/>
            <person name="Spatafora J.W."/>
        </authorList>
    </citation>
    <scope>NUCLEOTIDE SEQUENCE [LARGE SCALE GENOMIC DNA]</scope>
    <source>
        <strain evidence="1 2">AM-OR11-026</strain>
    </source>
</reference>
<keyword evidence="2" id="KW-1185">Reference proteome</keyword>
<gene>
    <name evidence="1" type="ORF">K503DRAFT_786615</name>
</gene>
<name>A0A1B7MKZ8_9AGAM</name>
<dbReference type="Proteomes" id="UP000092154">
    <property type="component" value="Unassembled WGS sequence"/>
</dbReference>
<accession>A0A1B7MKZ8</accession>
<dbReference type="OrthoDB" id="10004661at2759"/>
<dbReference type="AlphaFoldDB" id="A0A1B7MKZ8"/>
<dbReference type="EMBL" id="KV448799">
    <property type="protein sequence ID" value="OAX33280.1"/>
    <property type="molecule type" value="Genomic_DNA"/>
</dbReference>
<proteinExistence type="predicted"/>